<evidence type="ECO:0000313" key="1">
    <source>
        <dbReference type="EMBL" id="PSW22049.1"/>
    </source>
</evidence>
<evidence type="ECO:0000313" key="2">
    <source>
        <dbReference type="Proteomes" id="UP000241771"/>
    </source>
</evidence>
<sequence length="90" mass="10171">MQLNLIVMIFALGIVAVDKLSWFDDSVTEYANVPQFEPSIVFMDEQHEKAVVPDTKVALHEKKLAEYYEQSMSPAIKKVVLGNLVVPAEY</sequence>
<dbReference type="RefSeq" id="WP_036829333.1">
    <property type="nucleotide sequence ID" value="NZ_JGVO01001148.1"/>
</dbReference>
<dbReference type="Proteomes" id="UP000241771">
    <property type="component" value="Unassembled WGS sequence"/>
</dbReference>
<organism evidence="1 2">
    <name type="scientific">Photobacterium sanctipauli</name>
    <dbReference type="NCBI Taxonomy" id="1342794"/>
    <lineage>
        <taxon>Bacteria</taxon>
        <taxon>Pseudomonadati</taxon>
        <taxon>Pseudomonadota</taxon>
        <taxon>Gammaproteobacteria</taxon>
        <taxon>Vibrionales</taxon>
        <taxon>Vibrionaceae</taxon>
        <taxon>Photobacterium</taxon>
    </lineage>
</organism>
<protein>
    <submittedName>
        <fullName evidence="1">Uncharacterized protein</fullName>
    </submittedName>
</protein>
<reference evidence="1 2" key="1">
    <citation type="submission" date="2018-01" db="EMBL/GenBank/DDBJ databases">
        <title>Whole genome sequencing of Histamine producing bacteria.</title>
        <authorList>
            <person name="Butler K."/>
        </authorList>
    </citation>
    <scope>NUCLEOTIDE SEQUENCE [LARGE SCALE GENOMIC DNA]</scope>
    <source>
        <strain evidence="1 2">DSM 100436</strain>
    </source>
</reference>
<dbReference type="AlphaFoldDB" id="A0A2T3P0P7"/>
<keyword evidence="2" id="KW-1185">Reference proteome</keyword>
<proteinExistence type="predicted"/>
<dbReference type="EMBL" id="PYMA01000001">
    <property type="protein sequence ID" value="PSW22049.1"/>
    <property type="molecule type" value="Genomic_DNA"/>
</dbReference>
<accession>A0A2T3P0P7</accession>
<name>A0A2T3P0P7_9GAMM</name>
<gene>
    <name evidence="1" type="ORF">C9I98_01945</name>
</gene>
<comment type="caution">
    <text evidence="1">The sequence shown here is derived from an EMBL/GenBank/DDBJ whole genome shotgun (WGS) entry which is preliminary data.</text>
</comment>